<name>A0ACB8I0A8_CITSI</name>
<dbReference type="Proteomes" id="UP000829398">
    <property type="component" value="Chromosome 9"/>
</dbReference>
<protein>
    <submittedName>
        <fullName evidence="1">BED-type domain-containing protein</fullName>
    </submittedName>
</protein>
<reference evidence="2" key="1">
    <citation type="journal article" date="2023" name="Hortic. Res.">
        <title>A chromosome-level phased genome enabling allele-level studies in sweet orange: a case study on citrus Huanglongbing tolerance.</title>
        <authorList>
            <person name="Wu B."/>
            <person name="Yu Q."/>
            <person name="Deng Z."/>
            <person name="Duan Y."/>
            <person name="Luo F."/>
            <person name="Gmitter F. Jr."/>
        </authorList>
    </citation>
    <scope>NUCLEOTIDE SEQUENCE [LARGE SCALE GENOMIC DNA]</scope>
    <source>
        <strain evidence="2">cv. Valencia</strain>
    </source>
</reference>
<sequence length="379" mass="42680">MSNYMVITAHFIDTEWVLHKRILSFTPIANHKEDGIRKLIEACLIDWGIERLFTITVDNASANKVAITYVKKKLANWSVNSMVLNGLYMHVSCSAHIINLIVQDGLAEVNHSIPSIRNAVKYVRSSLARLQKFKTCVDREKISYGGLMVLDVPTRWNSTYLMLHKAVVFEKVFDRMKEDEGHYVNWFVEDEGEKKRVNMLLFVANVLDPRCKLEFVTFCFSSMYESRKVEELKSNIKELLMKLYNSYIGGSDVRNSGGVCFGDIHDGSGGGACAGASSSIMSIDLFSSFKMMKQSSNDDISSKNDVEKYLMDANESTSNAHFDILTWWKLNGHRYPILSQIAKDVLAILVSTVASESAFSTGGCVLDPFRSSLTHKTVE</sequence>
<accession>A0ACB8I0A8</accession>
<organism evidence="1 2">
    <name type="scientific">Citrus sinensis</name>
    <name type="common">Sweet orange</name>
    <name type="synonym">Citrus aurantium var. sinensis</name>
    <dbReference type="NCBI Taxonomy" id="2711"/>
    <lineage>
        <taxon>Eukaryota</taxon>
        <taxon>Viridiplantae</taxon>
        <taxon>Streptophyta</taxon>
        <taxon>Embryophyta</taxon>
        <taxon>Tracheophyta</taxon>
        <taxon>Spermatophyta</taxon>
        <taxon>Magnoliopsida</taxon>
        <taxon>eudicotyledons</taxon>
        <taxon>Gunneridae</taxon>
        <taxon>Pentapetalae</taxon>
        <taxon>rosids</taxon>
        <taxon>malvids</taxon>
        <taxon>Sapindales</taxon>
        <taxon>Rutaceae</taxon>
        <taxon>Aurantioideae</taxon>
        <taxon>Citrus</taxon>
    </lineage>
</organism>
<comment type="caution">
    <text evidence="1">The sequence shown here is derived from an EMBL/GenBank/DDBJ whole genome shotgun (WGS) entry which is preliminary data.</text>
</comment>
<evidence type="ECO:0000313" key="2">
    <source>
        <dbReference type="Proteomes" id="UP000829398"/>
    </source>
</evidence>
<dbReference type="EMBL" id="CM039178">
    <property type="protein sequence ID" value="KAH9680517.1"/>
    <property type="molecule type" value="Genomic_DNA"/>
</dbReference>
<evidence type="ECO:0000313" key="1">
    <source>
        <dbReference type="EMBL" id="KAH9680517.1"/>
    </source>
</evidence>
<proteinExistence type="predicted"/>
<keyword evidence="2" id="KW-1185">Reference proteome</keyword>
<gene>
    <name evidence="1" type="ORF">KPL71_026570</name>
</gene>